<evidence type="ECO:0000313" key="2">
    <source>
        <dbReference type="EMBL" id="VDO19794.1"/>
    </source>
</evidence>
<evidence type="ECO:0000313" key="3">
    <source>
        <dbReference type="Proteomes" id="UP000050761"/>
    </source>
</evidence>
<dbReference type="Proteomes" id="UP000050761">
    <property type="component" value="Unassembled WGS sequence"/>
</dbReference>
<dbReference type="EMBL" id="UZAH01001536">
    <property type="protein sequence ID" value="VDO19794.1"/>
    <property type="molecule type" value="Genomic_DNA"/>
</dbReference>
<feature type="domain" description="Transposase Tc5 C-terminal" evidence="1">
    <location>
        <begin position="127"/>
        <end position="190"/>
    </location>
</feature>
<accession>A0A3P7U667</accession>
<reference evidence="4" key="2">
    <citation type="submission" date="2019-09" db="UniProtKB">
        <authorList>
            <consortium name="WormBaseParasite"/>
        </authorList>
    </citation>
    <scope>IDENTIFICATION</scope>
</reference>
<accession>A0A183F5G9</accession>
<dbReference type="AlphaFoldDB" id="A0A183F5G9"/>
<evidence type="ECO:0000259" key="1">
    <source>
        <dbReference type="Pfam" id="PF04236"/>
    </source>
</evidence>
<dbReference type="Pfam" id="PF04236">
    <property type="entry name" value="Transp_Tc5_C"/>
    <property type="match status" value="1"/>
</dbReference>
<evidence type="ECO:0000313" key="4">
    <source>
        <dbReference type="WBParaSite" id="HPBE_0000141101-mRNA-1"/>
    </source>
</evidence>
<sequence>METLFVTTRSLRNREKIEAAAVAFEKSVKREMERYPLSIFCNIDQTGISKEVESNRTLAPIGMKQVSRVVQSLSSLTHSYTAVPVPYADGRLRDKLFLILQEASGSWSVRRIGNSALRYSEGALRTWVAAGYVDTHPGHFSTPANYAFDEVPVDTSCQEASGCSSLAFIRCCWCQKLLCFTCFIERYHNC</sequence>
<dbReference type="InterPro" id="IPR007350">
    <property type="entry name" value="Transposase_Tc5_C"/>
</dbReference>
<name>A0A183F5G9_HELPZ</name>
<reference evidence="2 3" key="1">
    <citation type="submission" date="2018-11" db="EMBL/GenBank/DDBJ databases">
        <authorList>
            <consortium name="Pathogen Informatics"/>
        </authorList>
    </citation>
    <scope>NUCLEOTIDE SEQUENCE [LARGE SCALE GENOMIC DNA]</scope>
</reference>
<organism evidence="3 4">
    <name type="scientific">Heligmosomoides polygyrus</name>
    <name type="common">Parasitic roundworm</name>
    <dbReference type="NCBI Taxonomy" id="6339"/>
    <lineage>
        <taxon>Eukaryota</taxon>
        <taxon>Metazoa</taxon>
        <taxon>Ecdysozoa</taxon>
        <taxon>Nematoda</taxon>
        <taxon>Chromadorea</taxon>
        <taxon>Rhabditida</taxon>
        <taxon>Rhabditina</taxon>
        <taxon>Rhabditomorpha</taxon>
        <taxon>Strongyloidea</taxon>
        <taxon>Heligmosomidae</taxon>
        <taxon>Heligmosomoides</taxon>
    </lineage>
</organism>
<proteinExistence type="predicted"/>
<protein>
    <submittedName>
        <fullName evidence="4">Transp_Tc5_C domain-containing protein</fullName>
    </submittedName>
</protein>
<keyword evidence="3" id="KW-1185">Reference proteome</keyword>
<gene>
    <name evidence="2" type="ORF">HPBE_LOCUS1412</name>
</gene>
<dbReference type="WBParaSite" id="HPBE_0000141101-mRNA-1">
    <property type="protein sequence ID" value="HPBE_0000141101-mRNA-1"/>
    <property type="gene ID" value="HPBE_0000141101"/>
</dbReference>